<keyword evidence="4" id="KW-1003">Cell membrane</keyword>
<comment type="subcellular location">
    <subcellularLocation>
        <location evidence="2">Cell membrane</location>
        <topology evidence="2">Multi-pass membrane protein</topology>
    </subcellularLocation>
</comment>
<dbReference type="SUPFAM" id="SSF52172">
    <property type="entry name" value="CheY-like"/>
    <property type="match status" value="2"/>
</dbReference>
<organism evidence="18 19">
    <name type="scientific">Algimonas arctica</name>
    <dbReference type="NCBI Taxonomy" id="1479486"/>
    <lineage>
        <taxon>Bacteria</taxon>
        <taxon>Pseudomonadati</taxon>
        <taxon>Pseudomonadota</taxon>
        <taxon>Alphaproteobacteria</taxon>
        <taxon>Maricaulales</taxon>
        <taxon>Robiginitomaculaceae</taxon>
        <taxon>Algimonas</taxon>
    </lineage>
</organism>
<dbReference type="SMART" id="SM00387">
    <property type="entry name" value="HATPase_c"/>
    <property type="match status" value="1"/>
</dbReference>
<accession>A0A8J3G2P2</accession>
<evidence type="ECO:0000256" key="4">
    <source>
        <dbReference type="ARBA" id="ARBA00022475"/>
    </source>
</evidence>
<dbReference type="PROSITE" id="PS50113">
    <property type="entry name" value="PAC"/>
    <property type="match status" value="1"/>
</dbReference>
<dbReference type="InterPro" id="IPR004358">
    <property type="entry name" value="Sig_transdc_His_kin-like_C"/>
</dbReference>
<dbReference type="CDD" id="cd00082">
    <property type="entry name" value="HisKA"/>
    <property type="match status" value="1"/>
</dbReference>
<reference evidence="18" key="1">
    <citation type="journal article" date="2014" name="Int. J. Syst. Evol. Microbiol.">
        <title>Complete genome sequence of Corynebacterium casei LMG S-19264T (=DSM 44701T), isolated from a smear-ripened cheese.</title>
        <authorList>
            <consortium name="US DOE Joint Genome Institute (JGI-PGF)"/>
            <person name="Walter F."/>
            <person name="Albersmeier A."/>
            <person name="Kalinowski J."/>
            <person name="Ruckert C."/>
        </authorList>
    </citation>
    <scope>NUCLEOTIDE SEQUENCE</scope>
    <source>
        <strain evidence="18">KCTC 32513</strain>
    </source>
</reference>
<sequence length="957" mass="104254">MAHQGGGDRMNEISNSAFLDASTKKVSILEEGMERQFLQMLLQNLDVGVAILDSDMRYRMLSNASFQQLNIDGSELSLGDPLSKMHDLMMKNGMMTQDIMAKNALSEAAHRTNAETGTKTTTQLVKLGDGTTHRFCRQVLDNGYTISVAADVSELVEKDQLLESALLLGRSGIWIYEFSTKTYSLSKSLHAFFSEKTAAEVVKSGFMVATKPEDRPLLKEALRNIAKTKDRFDIDLRVLHSSGTYRWCSATTELVRDENGRPLRLRAFVKDTEREHRHQVELESAKDDAIQASKAKSEFLANMSHEIRTPMNGILGMSELLGLSNIDDRQREYVDVITKSANALLRIINDILDFSKIEAGALQLDPTPFDLKSSINDVTSLLITNAQEKGLELIINYPTDLPSTFIGDAGRIRQVLTNLVGNAIKFTAEGYVRIDVNVEPSDEHPNTPMVTLDVTDTGIGIAADSLSAVFEKFTQADGSTTRVYGGTGLGLTITKRIVEIMEGDIYVRSKIGMGSTFGIKVPLEIDTNAKVESFDIAALSGKHALIVDDIAVNRTILTNQVARWDMTSHSVGNGIEAAEALKAAADNPDAIPYDVILLDYLMPGVNGRELASMLSKQSSLVVPPIVMLSSCDQSVMSEELKDIGINTYLVKPVRERRLFETLGRVLSTPSDLVARSQDAHPTAPTPAIPVQVAPVMPAQQVSPASMTSQPTVPVQTTPAFAPIPTPAQYKTIQLSSDLDVSPVATDVPLVAPDIEKPAIDLIDSMLADLSAHSPISNPAVAAPQPPTPSAPQNRVIMPVSSTNPAPAPTLDAPEPQKIPKQEILVAEDFPLNRDVVRLMLVESAFAPVFAENGKLASDLYMENPDRFPLVLMDVSMPVMDGFQATKVIRDWETAQGHADNPVPIIALTGHALKNDRQECLDAGMSHYLTKPVKQTELLETLERYSGRAVHGTAIQAA</sequence>
<evidence type="ECO:0000259" key="15">
    <source>
        <dbReference type="PROSITE" id="PS50109"/>
    </source>
</evidence>
<evidence type="ECO:0000256" key="12">
    <source>
        <dbReference type="ARBA" id="ARBA00023012"/>
    </source>
</evidence>
<dbReference type="GO" id="GO:0005886">
    <property type="term" value="C:plasma membrane"/>
    <property type="evidence" value="ECO:0007669"/>
    <property type="project" value="UniProtKB-SubCell"/>
</dbReference>
<dbReference type="SMART" id="SM00388">
    <property type="entry name" value="HisKA"/>
    <property type="match status" value="1"/>
</dbReference>
<evidence type="ECO:0000256" key="5">
    <source>
        <dbReference type="ARBA" id="ARBA00022553"/>
    </source>
</evidence>
<evidence type="ECO:0000256" key="2">
    <source>
        <dbReference type="ARBA" id="ARBA00004651"/>
    </source>
</evidence>
<name>A0A8J3G2P2_9PROT</name>
<feature type="domain" description="Response regulatory" evidence="16">
    <location>
        <begin position="543"/>
        <end position="666"/>
    </location>
</feature>
<dbReference type="InterPro" id="IPR001789">
    <property type="entry name" value="Sig_transdc_resp-reg_receiver"/>
</dbReference>
<keyword evidence="7" id="KW-0812">Transmembrane</keyword>
<proteinExistence type="predicted"/>
<dbReference type="Gene3D" id="3.30.450.20">
    <property type="entry name" value="PAS domain"/>
    <property type="match status" value="1"/>
</dbReference>
<dbReference type="InterPro" id="IPR003594">
    <property type="entry name" value="HATPase_dom"/>
</dbReference>
<dbReference type="Pfam" id="PF00072">
    <property type="entry name" value="Response_reg"/>
    <property type="match status" value="2"/>
</dbReference>
<evidence type="ECO:0000256" key="8">
    <source>
        <dbReference type="ARBA" id="ARBA00022741"/>
    </source>
</evidence>
<evidence type="ECO:0000313" key="18">
    <source>
        <dbReference type="EMBL" id="GHA97106.1"/>
    </source>
</evidence>
<comment type="catalytic activity">
    <reaction evidence="1">
        <text>ATP + protein L-histidine = ADP + protein N-phospho-L-histidine.</text>
        <dbReference type="EC" id="2.7.13.3"/>
    </reaction>
</comment>
<dbReference type="PROSITE" id="PS50109">
    <property type="entry name" value="HIS_KIN"/>
    <property type="match status" value="1"/>
</dbReference>
<dbReference type="AlphaFoldDB" id="A0A8J3G2P2"/>
<dbReference type="Gene3D" id="3.30.565.10">
    <property type="entry name" value="Histidine kinase-like ATPase, C-terminal domain"/>
    <property type="match status" value="1"/>
</dbReference>
<feature type="modified residue" description="4-aspartylphosphate" evidence="14">
    <location>
        <position position="599"/>
    </location>
</feature>
<evidence type="ECO:0000256" key="10">
    <source>
        <dbReference type="ARBA" id="ARBA00022840"/>
    </source>
</evidence>
<evidence type="ECO:0000256" key="7">
    <source>
        <dbReference type="ARBA" id="ARBA00022692"/>
    </source>
</evidence>
<dbReference type="EC" id="2.7.13.3" evidence="3"/>
<dbReference type="CDD" id="cd16922">
    <property type="entry name" value="HATPase_EvgS-ArcB-TorS-like"/>
    <property type="match status" value="1"/>
</dbReference>
<dbReference type="SMART" id="SM00086">
    <property type="entry name" value="PAC"/>
    <property type="match status" value="1"/>
</dbReference>
<evidence type="ECO:0000313" key="19">
    <source>
        <dbReference type="Proteomes" id="UP000634004"/>
    </source>
</evidence>
<dbReference type="Gene3D" id="1.10.287.130">
    <property type="match status" value="1"/>
</dbReference>
<dbReference type="CDD" id="cd00130">
    <property type="entry name" value="PAS"/>
    <property type="match status" value="1"/>
</dbReference>
<keyword evidence="9" id="KW-0418">Kinase</keyword>
<reference evidence="18" key="2">
    <citation type="submission" date="2020-09" db="EMBL/GenBank/DDBJ databases">
        <authorList>
            <person name="Sun Q."/>
            <person name="Kim S."/>
        </authorList>
    </citation>
    <scope>NUCLEOTIDE SEQUENCE</scope>
    <source>
        <strain evidence="18">KCTC 32513</strain>
    </source>
</reference>
<dbReference type="EMBL" id="BMZH01000007">
    <property type="protein sequence ID" value="GHA97106.1"/>
    <property type="molecule type" value="Genomic_DNA"/>
</dbReference>
<comment type="caution">
    <text evidence="18">The sequence shown here is derived from an EMBL/GenBank/DDBJ whole genome shotgun (WGS) entry which is preliminary data.</text>
</comment>
<dbReference type="PROSITE" id="PS50110">
    <property type="entry name" value="RESPONSE_REGULATORY"/>
    <property type="match status" value="2"/>
</dbReference>
<dbReference type="InterPro" id="IPR003661">
    <property type="entry name" value="HisK_dim/P_dom"/>
</dbReference>
<dbReference type="PANTHER" id="PTHR45339:SF1">
    <property type="entry name" value="HYBRID SIGNAL TRANSDUCTION HISTIDINE KINASE J"/>
    <property type="match status" value="1"/>
</dbReference>
<evidence type="ECO:0000256" key="1">
    <source>
        <dbReference type="ARBA" id="ARBA00000085"/>
    </source>
</evidence>
<feature type="domain" description="Response regulatory" evidence="16">
    <location>
        <begin position="822"/>
        <end position="945"/>
    </location>
</feature>
<evidence type="ECO:0000259" key="16">
    <source>
        <dbReference type="PROSITE" id="PS50110"/>
    </source>
</evidence>
<keyword evidence="5 14" id="KW-0597">Phosphoprotein</keyword>
<evidence type="ECO:0000256" key="6">
    <source>
        <dbReference type="ARBA" id="ARBA00022679"/>
    </source>
</evidence>
<gene>
    <name evidence="18" type="ORF">GCM10009069_20180</name>
</gene>
<dbReference type="Pfam" id="PF08447">
    <property type="entry name" value="PAS_3"/>
    <property type="match status" value="1"/>
</dbReference>
<dbReference type="SUPFAM" id="SSF55874">
    <property type="entry name" value="ATPase domain of HSP90 chaperone/DNA topoisomerase II/histidine kinase"/>
    <property type="match status" value="1"/>
</dbReference>
<keyword evidence="8" id="KW-0547">Nucleotide-binding</keyword>
<dbReference type="Pfam" id="PF02518">
    <property type="entry name" value="HATPase_c"/>
    <property type="match status" value="1"/>
</dbReference>
<dbReference type="PANTHER" id="PTHR45339">
    <property type="entry name" value="HYBRID SIGNAL TRANSDUCTION HISTIDINE KINASE J"/>
    <property type="match status" value="1"/>
</dbReference>
<dbReference type="GO" id="GO:0000155">
    <property type="term" value="F:phosphorelay sensor kinase activity"/>
    <property type="evidence" value="ECO:0007669"/>
    <property type="project" value="InterPro"/>
</dbReference>
<dbReference type="Pfam" id="PF00512">
    <property type="entry name" value="HisKA"/>
    <property type="match status" value="1"/>
</dbReference>
<dbReference type="InterPro" id="IPR011006">
    <property type="entry name" value="CheY-like_superfamily"/>
</dbReference>
<dbReference type="SMART" id="SM00448">
    <property type="entry name" value="REC"/>
    <property type="match status" value="2"/>
</dbReference>
<dbReference type="FunFam" id="3.30.565.10:FF:000010">
    <property type="entry name" value="Sensor histidine kinase RcsC"/>
    <property type="match status" value="1"/>
</dbReference>
<dbReference type="InterPro" id="IPR005467">
    <property type="entry name" value="His_kinase_dom"/>
</dbReference>
<dbReference type="PRINTS" id="PR00344">
    <property type="entry name" value="BCTRLSENSOR"/>
</dbReference>
<feature type="domain" description="PAC" evidence="17">
    <location>
        <begin position="232"/>
        <end position="284"/>
    </location>
</feature>
<evidence type="ECO:0000256" key="13">
    <source>
        <dbReference type="ARBA" id="ARBA00023136"/>
    </source>
</evidence>
<keyword evidence="13" id="KW-0472">Membrane</keyword>
<dbReference type="Proteomes" id="UP000634004">
    <property type="component" value="Unassembled WGS sequence"/>
</dbReference>
<keyword evidence="6" id="KW-0808">Transferase</keyword>
<evidence type="ECO:0000256" key="14">
    <source>
        <dbReference type="PROSITE-ProRule" id="PRU00169"/>
    </source>
</evidence>
<evidence type="ECO:0000256" key="3">
    <source>
        <dbReference type="ARBA" id="ARBA00012438"/>
    </source>
</evidence>
<feature type="domain" description="Histidine kinase" evidence="15">
    <location>
        <begin position="302"/>
        <end position="525"/>
    </location>
</feature>
<dbReference type="Gene3D" id="3.40.50.2300">
    <property type="match status" value="2"/>
</dbReference>
<dbReference type="GO" id="GO:0005524">
    <property type="term" value="F:ATP binding"/>
    <property type="evidence" value="ECO:0007669"/>
    <property type="project" value="UniProtKB-KW"/>
</dbReference>
<dbReference type="SUPFAM" id="SSF47384">
    <property type="entry name" value="Homodimeric domain of signal transducing histidine kinase"/>
    <property type="match status" value="1"/>
</dbReference>
<keyword evidence="19" id="KW-1185">Reference proteome</keyword>
<dbReference type="InterPro" id="IPR013655">
    <property type="entry name" value="PAS_fold_3"/>
</dbReference>
<keyword evidence="10" id="KW-0067">ATP-binding</keyword>
<dbReference type="InterPro" id="IPR000700">
    <property type="entry name" value="PAS-assoc_C"/>
</dbReference>
<protein>
    <recommendedName>
        <fullName evidence="3">histidine kinase</fullName>
        <ecNumber evidence="3">2.7.13.3</ecNumber>
    </recommendedName>
</protein>
<dbReference type="SUPFAM" id="SSF55785">
    <property type="entry name" value="PYP-like sensor domain (PAS domain)"/>
    <property type="match status" value="1"/>
</dbReference>
<evidence type="ECO:0000256" key="9">
    <source>
        <dbReference type="ARBA" id="ARBA00022777"/>
    </source>
</evidence>
<evidence type="ECO:0000256" key="11">
    <source>
        <dbReference type="ARBA" id="ARBA00022989"/>
    </source>
</evidence>
<keyword evidence="11" id="KW-1133">Transmembrane helix</keyword>
<dbReference type="CDD" id="cd17546">
    <property type="entry name" value="REC_hyHK_CKI1_RcsC-like"/>
    <property type="match status" value="2"/>
</dbReference>
<dbReference type="InterPro" id="IPR036890">
    <property type="entry name" value="HATPase_C_sf"/>
</dbReference>
<dbReference type="InterPro" id="IPR001610">
    <property type="entry name" value="PAC"/>
</dbReference>
<keyword evidence="12" id="KW-0902">Two-component regulatory system</keyword>
<dbReference type="InterPro" id="IPR000014">
    <property type="entry name" value="PAS"/>
</dbReference>
<evidence type="ECO:0000259" key="17">
    <source>
        <dbReference type="PROSITE" id="PS50113"/>
    </source>
</evidence>
<dbReference type="InterPro" id="IPR036097">
    <property type="entry name" value="HisK_dim/P_sf"/>
</dbReference>
<dbReference type="FunFam" id="1.10.287.130:FF:000003">
    <property type="entry name" value="Histidine kinase"/>
    <property type="match status" value="1"/>
</dbReference>
<feature type="modified residue" description="4-aspartylphosphate" evidence="14">
    <location>
        <position position="873"/>
    </location>
</feature>
<dbReference type="InterPro" id="IPR035965">
    <property type="entry name" value="PAS-like_dom_sf"/>
</dbReference>